<dbReference type="Proteomes" id="UP000077266">
    <property type="component" value="Unassembled WGS sequence"/>
</dbReference>
<keyword evidence="2" id="KW-1185">Reference proteome</keyword>
<accession>A0A165DC39</accession>
<organism evidence="1 2">
    <name type="scientific">Exidia glandulosa HHB12029</name>
    <dbReference type="NCBI Taxonomy" id="1314781"/>
    <lineage>
        <taxon>Eukaryota</taxon>
        <taxon>Fungi</taxon>
        <taxon>Dikarya</taxon>
        <taxon>Basidiomycota</taxon>
        <taxon>Agaricomycotina</taxon>
        <taxon>Agaricomycetes</taxon>
        <taxon>Auriculariales</taxon>
        <taxon>Exidiaceae</taxon>
        <taxon>Exidia</taxon>
    </lineage>
</organism>
<protein>
    <submittedName>
        <fullName evidence="1">Uncharacterized protein</fullName>
    </submittedName>
</protein>
<evidence type="ECO:0000313" key="2">
    <source>
        <dbReference type="Proteomes" id="UP000077266"/>
    </source>
</evidence>
<reference evidence="1 2" key="1">
    <citation type="journal article" date="2016" name="Mol. Biol. Evol.">
        <title>Comparative Genomics of Early-Diverging Mushroom-Forming Fungi Provides Insights into the Origins of Lignocellulose Decay Capabilities.</title>
        <authorList>
            <person name="Nagy L.G."/>
            <person name="Riley R."/>
            <person name="Tritt A."/>
            <person name="Adam C."/>
            <person name="Daum C."/>
            <person name="Floudas D."/>
            <person name="Sun H."/>
            <person name="Yadav J.S."/>
            <person name="Pangilinan J."/>
            <person name="Larsson K.H."/>
            <person name="Matsuura K."/>
            <person name="Barry K."/>
            <person name="Labutti K."/>
            <person name="Kuo R."/>
            <person name="Ohm R.A."/>
            <person name="Bhattacharya S.S."/>
            <person name="Shirouzu T."/>
            <person name="Yoshinaga Y."/>
            <person name="Martin F.M."/>
            <person name="Grigoriev I.V."/>
            <person name="Hibbett D.S."/>
        </authorList>
    </citation>
    <scope>NUCLEOTIDE SEQUENCE [LARGE SCALE GENOMIC DNA]</scope>
    <source>
        <strain evidence="1 2">HHB12029</strain>
    </source>
</reference>
<sequence>MAGGRDARTGMTTSLYLFTRHGPRQLRPYHLLHTTTLIAFLRRRSLLCLSLPAPLHGRTTHNILHHSTQETQRRAEACRNETPLCESTLHRSRIPEYPYNPGGDGSYLPTTGRIRSVEHAVVPPELRSSADSTTVCRLATRSLCREEEFKTLRFPRCFPRSWHTTP</sequence>
<proteinExistence type="predicted"/>
<dbReference type="InParanoid" id="A0A165DC39"/>
<name>A0A165DC39_EXIGL</name>
<evidence type="ECO:0000313" key="1">
    <source>
        <dbReference type="EMBL" id="KZV84204.1"/>
    </source>
</evidence>
<gene>
    <name evidence="1" type="ORF">EXIGLDRAFT_842390</name>
</gene>
<dbReference type="AlphaFoldDB" id="A0A165DC39"/>
<dbReference type="EMBL" id="KV426235">
    <property type="protein sequence ID" value="KZV84204.1"/>
    <property type="molecule type" value="Genomic_DNA"/>
</dbReference>